<keyword evidence="3" id="KW-1185">Reference proteome</keyword>
<proteinExistence type="predicted"/>
<feature type="region of interest" description="Disordered" evidence="1">
    <location>
        <begin position="34"/>
        <end position="116"/>
    </location>
</feature>
<organism evidence="2 3">
    <name type="scientific">Caenorhabditis bovis</name>
    <dbReference type="NCBI Taxonomy" id="2654633"/>
    <lineage>
        <taxon>Eukaryota</taxon>
        <taxon>Metazoa</taxon>
        <taxon>Ecdysozoa</taxon>
        <taxon>Nematoda</taxon>
        <taxon>Chromadorea</taxon>
        <taxon>Rhabditida</taxon>
        <taxon>Rhabditina</taxon>
        <taxon>Rhabditomorpha</taxon>
        <taxon>Rhabditoidea</taxon>
        <taxon>Rhabditidae</taxon>
        <taxon>Peloderinae</taxon>
        <taxon>Caenorhabditis</taxon>
    </lineage>
</organism>
<evidence type="ECO:0000256" key="1">
    <source>
        <dbReference type="SAM" id="MobiDB-lite"/>
    </source>
</evidence>
<evidence type="ECO:0000313" key="3">
    <source>
        <dbReference type="Proteomes" id="UP000494206"/>
    </source>
</evidence>
<name>A0A8S1F4R6_9PELO</name>
<dbReference type="EMBL" id="CADEPM010000005">
    <property type="protein sequence ID" value="CAB3406884.1"/>
    <property type="molecule type" value="Genomic_DNA"/>
</dbReference>
<dbReference type="Proteomes" id="UP000494206">
    <property type="component" value="Unassembled WGS sequence"/>
</dbReference>
<feature type="compositionally biased region" description="Basic and acidic residues" evidence="1">
    <location>
        <begin position="83"/>
        <end position="110"/>
    </location>
</feature>
<protein>
    <submittedName>
        <fullName evidence="2">Uncharacterized protein</fullName>
    </submittedName>
</protein>
<feature type="compositionally biased region" description="Basic and acidic residues" evidence="1">
    <location>
        <begin position="51"/>
        <end position="75"/>
    </location>
</feature>
<gene>
    <name evidence="2" type="ORF">CBOVIS_LOCUS8892</name>
</gene>
<sequence length="116" mass="13013">MASDLETSKCLQNLQICDINNYENEPTLTNVSTEFDFNPALSPQPRFSCGTDKKKLSEKEQSTPVDEQKSDEKKKSPAAPPAKPKEKEDDLVTARDTSNKEKPDEKDIRKINAVTN</sequence>
<comment type="caution">
    <text evidence="2">The sequence shown here is derived from an EMBL/GenBank/DDBJ whole genome shotgun (WGS) entry which is preliminary data.</text>
</comment>
<evidence type="ECO:0000313" key="2">
    <source>
        <dbReference type="EMBL" id="CAB3406884.1"/>
    </source>
</evidence>
<reference evidence="2 3" key="1">
    <citation type="submission" date="2020-04" db="EMBL/GenBank/DDBJ databases">
        <authorList>
            <person name="Laetsch R D."/>
            <person name="Stevens L."/>
            <person name="Kumar S."/>
            <person name="Blaxter L. M."/>
        </authorList>
    </citation>
    <scope>NUCLEOTIDE SEQUENCE [LARGE SCALE GENOMIC DNA]</scope>
</reference>
<dbReference type="AlphaFoldDB" id="A0A8S1F4R6"/>
<accession>A0A8S1F4R6</accession>